<keyword evidence="2" id="KW-0863">Zinc-finger</keyword>
<dbReference type="GO" id="GO:0007033">
    <property type="term" value="P:vacuole organization"/>
    <property type="evidence" value="ECO:0007669"/>
    <property type="project" value="TreeGrafter"/>
</dbReference>
<dbReference type="InterPro" id="IPR036322">
    <property type="entry name" value="WD40_repeat_dom_sf"/>
</dbReference>
<dbReference type="GO" id="GO:0048284">
    <property type="term" value="P:organelle fusion"/>
    <property type="evidence" value="ECO:0007669"/>
    <property type="project" value="TreeGrafter"/>
</dbReference>
<keyword evidence="1" id="KW-0479">Metal-binding</keyword>
<dbReference type="SUPFAM" id="SSF57850">
    <property type="entry name" value="RING/U-box"/>
    <property type="match status" value="1"/>
</dbReference>
<dbReference type="AlphaFoldDB" id="A0A9P7B5D5"/>
<reference evidence="8 9" key="1">
    <citation type="submission" date="2020-11" db="EMBL/GenBank/DDBJ databases">
        <title>Kefir isolates.</title>
        <authorList>
            <person name="Marcisauskas S."/>
            <person name="Kim Y."/>
            <person name="Blasche S."/>
        </authorList>
    </citation>
    <scope>NUCLEOTIDE SEQUENCE [LARGE SCALE GENOMIC DNA]</scope>
    <source>
        <strain evidence="8 9">OG2</strain>
    </source>
</reference>
<name>A0A9P7B5D5_MAUEX</name>
<evidence type="ECO:0000313" key="8">
    <source>
        <dbReference type="EMBL" id="KAG0660495.1"/>
    </source>
</evidence>
<evidence type="ECO:0000256" key="1">
    <source>
        <dbReference type="ARBA" id="ARBA00022723"/>
    </source>
</evidence>
<dbReference type="Pfam" id="PF26148">
    <property type="entry name" value="VPS18_RING_C"/>
    <property type="match status" value="1"/>
</dbReference>
<dbReference type="Pfam" id="PF05131">
    <property type="entry name" value="Pep3_Vps18"/>
    <property type="match status" value="1"/>
</dbReference>
<sequence>MDVHIEHVQLESIKGIKNNICSLKVAVNLFVFTLRNGNVYYIDLDKPSTINNVKIPLVENTETSKERIITTWLNTKGTELFVKTNFANYYLIDLKEATIQKENNKQKCIYIVKNLPKRDCDIKYVQWLDGNKLICGTANGKILSIDFTNRSKNPAVHTCWTSNKNKPILGLLYCEKSGNLLVALRHRLLLWKQDSPDITESVVDLLKREPKENEDFKFLNQTSKTASTSEFRTTFSSLNNSIFAWTTSSAVVYGDISSNNSSSEKILNNAKILFNNEMNSSTNNLDDLPVKDVVLTDYHMIILRGSTLTIVNQLDNKIAFQENIKSSSDMTGSNTEQFLGLTVDNYNTSEGLTFWCFSSNNVYEIIINKESRAVWDLLCCQKSFDKALSLQGLDDWIRSSIYFRKGVYMFEDQNDISTAAKCFAESDSTTIGEVALRFMDYNKDSVGDADESLAALQKYLIIKMEQLNKSKDETDNKVTTTLLSNWIIWNFMRQANDIDERISLNAVYEIITNQNRTYDLLFFANLINDYEYMISYWIKQENWYESLKILLKYQNPSTVYKYSTILLVSSPDATINTWMKIRNLNVVNLLPAVLTFFTNFKKNNSTVSHERSTVLKNYALIYLLNYIEENSMSSGKTPPILFNTSIYMMISSKECYNTTNFGIEESKIITFLKDYEGSYDINFILQLSMKFKCHRVAMYLLSNLKLYEEAVSIGLKNDIVDEAKEIANKIDVTQETELDQEKLKKRLWLKIADHTLSNTSPDSLDIKQIINSLLLESNNVLEIKDLLILCNKATTIANLKDELIKSLENHNERMNVISKDIKRSILLKDRIKNEIKNFDKKYNVIESGNSCNSCDEFLQSRKFIIFPCNHCYHKDCIMKLILNSSDYNLISEIQKLTKNVKNDHLDKTTEIELEKVLSTKCYLCSDMNINSIDDALTIDETEMNKWNI</sequence>
<dbReference type="GO" id="GO:0005768">
    <property type="term" value="C:endosome"/>
    <property type="evidence" value="ECO:0007669"/>
    <property type="project" value="TreeGrafter"/>
</dbReference>
<gene>
    <name evidence="8" type="ORF">C6P45_001580</name>
</gene>
<feature type="domain" description="Pep3/Vps18 beta-propeller" evidence="6">
    <location>
        <begin position="3"/>
        <end position="367"/>
    </location>
</feature>
<feature type="domain" description="Pep3/Vps18 RING C-terminal" evidence="7">
    <location>
        <begin position="845"/>
        <end position="930"/>
    </location>
</feature>
<dbReference type="PANTHER" id="PTHR23323:SF26">
    <property type="entry name" value="VACUOLAR PROTEIN SORTING-ASSOCIATED PROTEIN 18 HOMOLOG"/>
    <property type="match status" value="1"/>
</dbReference>
<dbReference type="GO" id="GO:0007032">
    <property type="term" value="P:endosome organization"/>
    <property type="evidence" value="ECO:0007669"/>
    <property type="project" value="TreeGrafter"/>
</dbReference>
<keyword evidence="3" id="KW-0862">Zinc</keyword>
<dbReference type="GO" id="GO:0030674">
    <property type="term" value="F:protein-macromolecule adaptor activity"/>
    <property type="evidence" value="ECO:0007669"/>
    <property type="project" value="TreeGrafter"/>
</dbReference>
<protein>
    <recommendedName>
        <fullName evidence="10">Pep3/Vps18/deep orange domain-containing protein</fullName>
    </recommendedName>
</protein>
<dbReference type="OrthoDB" id="1845386at2759"/>
<keyword evidence="9" id="KW-1185">Reference proteome</keyword>
<proteinExistence type="predicted"/>
<evidence type="ECO:0000256" key="4">
    <source>
        <dbReference type="ARBA" id="ARBA00023136"/>
    </source>
</evidence>
<dbReference type="GO" id="GO:0030897">
    <property type="term" value="C:HOPS complex"/>
    <property type="evidence" value="ECO:0007669"/>
    <property type="project" value="TreeGrafter"/>
</dbReference>
<evidence type="ECO:0008006" key="10">
    <source>
        <dbReference type="Google" id="ProtNLM"/>
    </source>
</evidence>
<keyword evidence="4" id="KW-0472">Membrane</keyword>
<organism evidence="8 9">
    <name type="scientific">Maudiozyma exigua</name>
    <name type="common">Yeast</name>
    <name type="synonym">Kazachstania exigua</name>
    <dbReference type="NCBI Taxonomy" id="34358"/>
    <lineage>
        <taxon>Eukaryota</taxon>
        <taxon>Fungi</taxon>
        <taxon>Dikarya</taxon>
        <taxon>Ascomycota</taxon>
        <taxon>Saccharomycotina</taxon>
        <taxon>Saccharomycetes</taxon>
        <taxon>Saccharomycetales</taxon>
        <taxon>Saccharomycetaceae</taxon>
        <taxon>Maudiozyma</taxon>
    </lineage>
</organism>
<evidence type="ECO:0000256" key="3">
    <source>
        <dbReference type="ARBA" id="ARBA00022833"/>
    </source>
</evidence>
<dbReference type="PANTHER" id="PTHR23323">
    <property type="entry name" value="VACUOLAR PROTEIN SORTING-ASSOCIATED PROTEIN"/>
    <property type="match status" value="1"/>
</dbReference>
<evidence type="ECO:0000256" key="5">
    <source>
        <dbReference type="ARBA" id="ARBA00029433"/>
    </source>
</evidence>
<comment type="subcellular location">
    <subcellularLocation>
        <location evidence="5">Endomembrane system</location>
        <topology evidence="5">Peripheral membrane protein</topology>
        <orientation evidence="5">Cytoplasmic side</orientation>
    </subcellularLocation>
</comment>
<evidence type="ECO:0000313" key="9">
    <source>
        <dbReference type="Proteomes" id="UP000750334"/>
    </source>
</evidence>
<dbReference type="Proteomes" id="UP000750334">
    <property type="component" value="Unassembled WGS sequence"/>
</dbReference>
<dbReference type="GO" id="GO:0008270">
    <property type="term" value="F:zinc ion binding"/>
    <property type="evidence" value="ECO:0007669"/>
    <property type="project" value="UniProtKB-KW"/>
</dbReference>
<comment type="caution">
    <text evidence="8">The sequence shown here is derived from an EMBL/GenBank/DDBJ whole genome shotgun (WGS) entry which is preliminary data.</text>
</comment>
<accession>A0A9P7B5D5</accession>
<dbReference type="InterPro" id="IPR007810">
    <property type="entry name" value="Pep3/Vps18_beta-prop"/>
</dbReference>
<dbReference type="EMBL" id="PUHR01000175">
    <property type="protein sequence ID" value="KAG0660495.1"/>
    <property type="molecule type" value="Genomic_DNA"/>
</dbReference>
<evidence type="ECO:0000259" key="6">
    <source>
        <dbReference type="Pfam" id="PF05131"/>
    </source>
</evidence>
<evidence type="ECO:0000259" key="7">
    <source>
        <dbReference type="Pfam" id="PF26148"/>
    </source>
</evidence>
<dbReference type="GO" id="GO:0006904">
    <property type="term" value="P:vesicle docking involved in exocytosis"/>
    <property type="evidence" value="ECO:0007669"/>
    <property type="project" value="TreeGrafter"/>
</dbReference>
<evidence type="ECO:0000256" key="2">
    <source>
        <dbReference type="ARBA" id="ARBA00022771"/>
    </source>
</evidence>
<dbReference type="InterPro" id="IPR058919">
    <property type="entry name" value="Pep3/Vps18_RING_C"/>
</dbReference>
<dbReference type="SUPFAM" id="SSF50978">
    <property type="entry name" value="WD40 repeat-like"/>
    <property type="match status" value="1"/>
</dbReference>